<reference evidence="1 2" key="1">
    <citation type="journal article" date="2010" name="Proc. Natl. Acad. Sci. U.S.A.">
        <title>Insights into evolution of multicellular fungi from the assembled chromosomes of the mushroom Coprinopsis cinerea (Coprinus cinereus).</title>
        <authorList>
            <person name="Stajich J.E."/>
            <person name="Wilke S.K."/>
            <person name="Ahren D."/>
            <person name="Au C.H."/>
            <person name="Birren B.W."/>
            <person name="Borodovsky M."/>
            <person name="Burns C."/>
            <person name="Canback B."/>
            <person name="Casselton L.A."/>
            <person name="Cheng C.K."/>
            <person name="Deng J."/>
            <person name="Dietrich F.S."/>
            <person name="Fargo D.C."/>
            <person name="Farman M.L."/>
            <person name="Gathman A.C."/>
            <person name="Goldberg J."/>
            <person name="Guigo R."/>
            <person name="Hoegger P.J."/>
            <person name="Hooker J.B."/>
            <person name="Huggins A."/>
            <person name="James T.Y."/>
            <person name="Kamada T."/>
            <person name="Kilaru S."/>
            <person name="Kodira C."/>
            <person name="Kues U."/>
            <person name="Kupfer D."/>
            <person name="Kwan H.S."/>
            <person name="Lomsadze A."/>
            <person name="Li W."/>
            <person name="Lilly W.W."/>
            <person name="Ma L.J."/>
            <person name="Mackey A.J."/>
            <person name="Manning G."/>
            <person name="Martin F."/>
            <person name="Muraguchi H."/>
            <person name="Natvig D.O."/>
            <person name="Palmerini H."/>
            <person name="Ramesh M.A."/>
            <person name="Rehmeyer C.J."/>
            <person name="Roe B.A."/>
            <person name="Shenoy N."/>
            <person name="Stanke M."/>
            <person name="Ter-Hovhannisyan V."/>
            <person name="Tunlid A."/>
            <person name="Velagapudi R."/>
            <person name="Vision T.J."/>
            <person name="Zeng Q."/>
            <person name="Zolan M.E."/>
            <person name="Pukkila P.J."/>
        </authorList>
    </citation>
    <scope>NUCLEOTIDE SEQUENCE [LARGE SCALE GENOMIC DNA]</scope>
    <source>
        <strain evidence="2">Okayama-7 / 130 / ATCC MYA-4618 / FGSC 9003</strain>
    </source>
</reference>
<organism evidence="1 2">
    <name type="scientific">Coprinopsis cinerea (strain Okayama-7 / 130 / ATCC MYA-4618 / FGSC 9003)</name>
    <name type="common">Inky cap fungus</name>
    <name type="synonym">Hormographiella aspergillata</name>
    <dbReference type="NCBI Taxonomy" id="240176"/>
    <lineage>
        <taxon>Eukaryota</taxon>
        <taxon>Fungi</taxon>
        <taxon>Dikarya</taxon>
        <taxon>Basidiomycota</taxon>
        <taxon>Agaricomycotina</taxon>
        <taxon>Agaricomycetes</taxon>
        <taxon>Agaricomycetidae</taxon>
        <taxon>Agaricales</taxon>
        <taxon>Agaricineae</taxon>
        <taxon>Psathyrellaceae</taxon>
        <taxon>Coprinopsis</taxon>
    </lineage>
</organism>
<dbReference type="InParanoid" id="A8PAN5"/>
<dbReference type="HOGENOM" id="CLU_1959470_0_0_1"/>
<dbReference type="GeneID" id="6016643"/>
<dbReference type="EMBL" id="AACS02000002">
    <property type="protein sequence ID" value="EAU81801.2"/>
    <property type="molecule type" value="Genomic_DNA"/>
</dbReference>
<sequence>MSRVLCQRYAAAATAALTVDCSLSPTAQSNTTFKRYPGLALACVHQFHSSSIGPGGDSNFLQVYCQREVLGQSCSMIDVDPGGRGGVCFRILESAYACQTPYIKRTGKKSSKLEFLDIFRRTYCVHTI</sequence>
<keyword evidence="2" id="KW-1185">Reference proteome</keyword>
<dbReference type="VEuPathDB" id="FungiDB:CC1G_10404"/>
<gene>
    <name evidence="1" type="ORF">CC1G_10404</name>
</gene>
<dbReference type="KEGG" id="cci:CC1G_10404"/>
<evidence type="ECO:0000313" key="1">
    <source>
        <dbReference type="EMBL" id="EAU81801.2"/>
    </source>
</evidence>
<protein>
    <submittedName>
        <fullName evidence="1">Uncharacterized protein</fullName>
    </submittedName>
</protein>
<name>A8PAN5_COPC7</name>
<evidence type="ECO:0000313" key="2">
    <source>
        <dbReference type="Proteomes" id="UP000001861"/>
    </source>
</evidence>
<dbReference type="Proteomes" id="UP000001861">
    <property type="component" value="Unassembled WGS sequence"/>
</dbReference>
<comment type="caution">
    <text evidence="1">The sequence shown here is derived from an EMBL/GenBank/DDBJ whole genome shotgun (WGS) entry which is preliminary data.</text>
</comment>
<proteinExistence type="predicted"/>
<accession>A8PAN5</accession>
<dbReference type="AlphaFoldDB" id="A8PAN5"/>
<dbReference type="RefSeq" id="XP_001840020.2">
    <property type="nucleotide sequence ID" value="XM_001839968.2"/>
</dbReference>